<feature type="transmembrane region" description="Helical" evidence="5">
    <location>
        <begin position="92"/>
        <end position="113"/>
    </location>
</feature>
<dbReference type="OrthoDB" id="9811969at2"/>
<gene>
    <name evidence="6" type="ORF">E5162_09090</name>
</gene>
<dbReference type="AlphaFoldDB" id="A0A4S2HBQ2"/>
<keyword evidence="4 5" id="KW-0472">Membrane</keyword>
<evidence type="ECO:0000256" key="2">
    <source>
        <dbReference type="ARBA" id="ARBA00022692"/>
    </source>
</evidence>
<organism evidence="6 7">
    <name type="scientific">Marinicauda pacifica</name>
    <dbReference type="NCBI Taxonomy" id="1133559"/>
    <lineage>
        <taxon>Bacteria</taxon>
        <taxon>Pseudomonadati</taxon>
        <taxon>Pseudomonadota</taxon>
        <taxon>Alphaproteobacteria</taxon>
        <taxon>Maricaulales</taxon>
        <taxon>Maricaulaceae</taxon>
        <taxon>Marinicauda</taxon>
    </lineage>
</organism>
<evidence type="ECO:0000313" key="6">
    <source>
        <dbReference type="EMBL" id="TGY93203.1"/>
    </source>
</evidence>
<evidence type="ECO:0000313" key="7">
    <source>
        <dbReference type="Proteomes" id="UP000305451"/>
    </source>
</evidence>
<keyword evidence="3 5" id="KW-1133">Transmembrane helix</keyword>
<dbReference type="InterPro" id="IPR007269">
    <property type="entry name" value="ICMT_MeTrfase"/>
</dbReference>
<proteinExistence type="predicted"/>
<keyword evidence="6" id="KW-0489">Methyltransferase</keyword>
<dbReference type="Proteomes" id="UP000305451">
    <property type="component" value="Unassembled WGS sequence"/>
</dbReference>
<name>A0A4S2HBQ2_9PROT</name>
<sequence>MTRFTAAYNRIFGSGPAIALAGAGALLIGRGLARLTPELALPVPASLRLAGLVLALGLGSALIAWSVRTLTPERRGRALVTGGPFRFVRHPLYAAFLSILAPALILVLAHPAYLATLVLAHAGAHLVIGHEEALMEEWFPDSYPAYRRRTGRFVPRLTVFP</sequence>
<evidence type="ECO:0000256" key="1">
    <source>
        <dbReference type="ARBA" id="ARBA00004141"/>
    </source>
</evidence>
<dbReference type="GO" id="GO:0016020">
    <property type="term" value="C:membrane"/>
    <property type="evidence" value="ECO:0007669"/>
    <property type="project" value="UniProtKB-SubCell"/>
</dbReference>
<feature type="transmembrane region" description="Helical" evidence="5">
    <location>
        <begin position="49"/>
        <end position="71"/>
    </location>
</feature>
<dbReference type="RefSeq" id="WP_135944921.1">
    <property type="nucleotide sequence ID" value="NZ_BMEI01000002.1"/>
</dbReference>
<dbReference type="GO" id="GO:0004671">
    <property type="term" value="F:protein C-terminal S-isoprenylcysteine carboxyl O-methyltransferase activity"/>
    <property type="evidence" value="ECO:0007669"/>
    <property type="project" value="InterPro"/>
</dbReference>
<comment type="subcellular location">
    <subcellularLocation>
        <location evidence="1">Membrane</location>
        <topology evidence="1">Multi-pass membrane protein</topology>
    </subcellularLocation>
</comment>
<dbReference type="GO" id="GO:0032259">
    <property type="term" value="P:methylation"/>
    <property type="evidence" value="ECO:0007669"/>
    <property type="project" value="UniProtKB-KW"/>
</dbReference>
<dbReference type="Gene3D" id="1.20.120.1630">
    <property type="match status" value="1"/>
</dbReference>
<dbReference type="EMBL" id="SRXV01000002">
    <property type="protein sequence ID" value="TGY93203.1"/>
    <property type="molecule type" value="Genomic_DNA"/>
</dbReference>
<dbReference type="Pfam" id="PF04140">
    <property type="entry name" value="ICMT"/>
    <property type="match status" value="1"/>
</dbReference>
<keyword evidence="6" id="KW-0808">Transferase</keyword>
<keyword evidence="2 5" id="KW-0812">Transmembrane</keyword>
<evidence type="ECO:0000256" key="3">
    <source>
        <dbReference type="ARBA" id="ARBA00022989"/>
    </source>
</evidence>
<protein>
    <submittedName>
        <fullName evidence="6">Isoprenylcysteine carboxylmethyltransferase family protein</fullName>
    </submittedName>
</protein>
<evidence type="ECO:0000256" key="4">
    <source>
        <dbReference type="ARBA" id="ARBA00023136"/>
    </source>
</evidence>
<accession>A0A4S2HBQ2</accession>
<evidence type="ECO:0000256" key="5">
    <source>
        <dbReference type="SAM" id="Phobius"/>
    </source>
</evidence>
<reference evidence="6 7" key="1">
    <citation type="journal article" date="2013" name="Int. J. Syst. Evol. Microbiol.">
        <title>Marinicauda pacifica gen. nov., sp. nov., a prosthecate alphaproteobacterium of the family Hyphomonadaceae isolated from deep seawater.</title>
        <authorList>
            <person name="Zhang X.Y."/>
            <person name="Li G.W."/>
            <person name="Wang C.S."/>
            <person name="Zhang Y.J."/>
            <person name="Xu X.W."/>
            <person name="Li H."/>
            <person name="Liu A."/>
            <person name="Liu C."/>
            <person name="Xie B.B."/>
            <person name="Qin Q.L."/>
            <person name="Xu Z."/>
            <person name="Chen X.L."/>
            <person name="Zhou B.C."/>
            <person name="Zhang Y.Z."/>
        </authorList>
    </citation>
    <scope>NUCLEOTIDE SEQUENCE [LARGE SCALE GENOMIC DNA]</scope>
    <source>
        <strain evidence="6 7">P-1 km-3</strain>
    </source>
</reference>
<comment type="caution">
    <text evidence="6">The sequence shown here is derived from an EMBL/GenBank/DDBJ whole genome shotgun (WGS) entry which is preliminary data.</text>
</comment>
<keyword evidence="7" id="KW-1185">Reference proteome</keyword>